<dbReference type="GO" id="GO:0016020">
    <property type="term" value="C:membrane"/>
    <property type="evidence" value="ECO:0007669"/>
    <property type="project" value="UniProtKB-SubCell"/>
</dbReference>
<evidence type="ECO:0000256" key="3">
    <source>
        <dbReference type="ARBA" id="ARBA00022989"/>
    </source>
</evidence>
<sequence>MSSYSLPTIGLRIVKTAVTAFLIMFLFRILHLGRSPFYAMIASILSMQSDLSNSKRTALNRAFGTTVGASFAAFLTMLEIRISAFTREGFLYLVSVIICITAIIYVTVIFHMTTASYISCVVFLSATVVSRGSDGGPFLFVLFRFSDTLFGVFLSYVINWIHIPQKKRTDILFTSGLDQILLPGKSTPSAYTIRELNHLIGSGANFTLSTSHTPAAILKAAENLHLQLPVIAMDGAVLYDIGKNQYLLKYMMSRQTVSRIEHILDDKNFHFFENVIVDDVLLIYYQDFKTPQQREYYEKQRISPLHNYMRGKRSEKQNVISFTLLDDTTRLNALISDFNQEGLDRNCRFLLKKSEYENQALLHILCKNARKENMNHYLQKKLNLPKTISFGDYKDTCDITVESKDSDQVAKTVKKLYSKK</sequence>
<dbReference type="InterPro" id="IPR049453">
    <property type="entry name" value="Memb_transporter_dom"/>
</dbReference>
<proteinExistence type="predicted"/>
<dbReference type="AlphaFoldDB" id="A0A7M2RGU7"/>
<keyword evidence="8" id="KW-1185">Reference proteome</keyword>
<evidence type="ECO:0000256" key="2">
    <source>
        <dbReference type="ARBA" id="ARBA00022692"/>
    </source>
</evidence>
<dbReference type="InterPro" id="IPR036412">
    <property type="entry name" value="HAD-like_sf"/>
</dbReference>
<keyword evidence="3 5" id="KW-1133">Transmembrane helix</keyword>
<reference evidence="7 8" key="1">
    <citation type="submission" date="2020-10" db="EMBL/GenBank/DDBJ databases">
        <title>Blautia liquoris sp.nov., isolated from the mud in a fermentation cellar used for the production of Chinese strong-flavoured liquor.</title>
        <authorList>
            <person name="Lu L."/>
        </authorList>
    </citation>
    <scope>NUCLEOTIDE SEQUENCE [LARGE SCALE GENOMIC DNA]</scope>
    <source>
        <strain evidence="7 8">LZLJ-3</strain>
    </source>
</reference>
<dbReference type="Gene3D" id="3.30.1240.10">
    <property type="match status" value="1"/>
</dbReference>
<dbReference type="InterPro" id="IPR023214">
    <property type="entry name" value="HAD_sf"/>
</dbReference>
<feature type="transmembrane region" description="Helical" evidence="5">
    <location>
        <begin position="138"/>
        <end position="158"/>
    </location>
</feature>
<dbReference type="GO" id="GO:0016787">
    <property type="term" value="F:hydrolase activity"/>
    <property type="evidence" value="ECO:0007669"/>
    <property type="project" value="UniProtKB-KW"/>
</dbReference>
<dbReference type="KEGG" id="bliq:INP51_00795"/>
<protein>
    <submittedName>
        <fullName evidence="7">HAD hydrolase family protein</fullName>
    </submittedName>
</protein>
<keyword evidence="2 5" id="KW-0812">Transmembrane</keyword>
<dbReference type="EMBL" id="CP063304">
    <property type="protein sequence ID" value="QOV19556.1"/>
    <property type="molecule type" value="Genomic_DNA"/>
</dbReference>
<name>A0A7M2RGU7_9FIRM</name>
<evidence type="ECO:0000256" key="5">
    <source>
        <dbReference type="SAM" id="Phobius"/>
    </source>
</evidence>
<evidence type="ECO:0000313" key="7">
    <source>
        <dbReference type="EMBL" id="QOV19556.1"/>
    </source>
</evidence>
<keyword evidence="4 5" id="KW-0472">Membrane</keyword>
<organism evidence="7 8">
    <name type="scientific">Blautia liquoris</name>
    <dbReference type="NCBI Taxonomy" id="2779518"/>
    <lineage>
        <taxon>Bacteria</taxon>
        <taxon>Bacillati</taxon>
        <taxon>Bacillota</taxon>
        <taxon>Clostridia</taxon>
        <taxon>Lachnospirales</taxon>
        <taxon>Lachnospiraceae</taxon>
        <taxon>Blautia</taxon>
    </lineage>
</organism>
<accession>A0A7M2RGU7</accession>
<comment type="subcellular location">
    <subcellularLocation>
        <location evidence="1">Membrane</location>
        <topology evidence="1">Multi-pass membrane protein</topology>
    </subcellularLocation>
</comment>
<keyword evidence="7" id="KW-0378">Hydrolase</keyword>
<feature type="domain" description="Integral membrane bound transporter" evidence="6">
    <location>
        <begin position="23"/>
        <end position="157"/>
    </location>
</feature>
<feature type="transmembrane region" description="Helical" evidence="5">
    <location>
        <begin position="90"/>
        <end position="118"/>
    </location>
</feature>
<evidence type="ECO:0000256" key="4">
    <source>
        <dbReference type="ARBA" id="ARBA00023136"/>
    </source>
</evidence>
<evidence type="ECO:0000313" key="8">
    <source>
        <dbReference type="Proteomes" id="UP000593601"/>
    </source>
</evidence>
<dbReference type="SUPFAM" id="SSF56784">
    <property type="entry name" value="HAD-like"/>
    <property type="match status" value="1"/>
</dbReference>
<evidence type="ECO:0000256" key="1">
    <source>
        <dbReference type="ARBA" id="ARBA00004141"/>
    </source>
</evidence>
<dbReference type="Pfam" id="PF08282">
    <property type="entry name" value="Hydrolase_3"/>
    <property type="match status" value="1"/>
</dbReference>
<dbReference type="Proteomes" id="UP000593601">
    <property type="component" value="Chromosome"/>
</dbReference>
<dbReference type="Pfam" id="PF13515">
    <property type="entry name" value="FUSC_2"/>
    <property type="match status" value="1"/>
</dbReference>
<dbReference type="Gene3D" id="3.40.50.1000">
    <property type="entry name" value="HAD superfamily/HAD-like"/>
    <property type="match status" value="1"/>
</dbReference>
<gene>
    <name evidence="7" type="ORF">INP51_00795</name>
</gene>
<dbReference type="RefSeq" id="WP_193735876.1">
    <property type="nucleotide sequence ID" value="NZ_CP063304.1"/>
</dbReference>
<feature type="transmembrane region" description="Helical" evidence="5">
    <location>
        <begin position="12"/>
        <end position="30"/>
    </location>
</feature>
<evidence type="ECO:0000259" key="6">
    <source>
        <dbReference type="Pfam" id="PF13515"/>
    </source>
</evidence>